<dbReference type="EMBL" id="LPUR01000011">
    <property type="protein sequence ID" value="KXH82851.1"/>
    <property type="molecule type" value="Genomic_DNA"/>
</dbReference>
<reference evidence="2" key="1">
    <citation type="submission" date="2015-12" db="EMBL/GenBank/DDBJ databases">
        <title>Genome sequence of a biocontrol rhizobacterium Chryseobacterium kwangjuense strain KJ1R5 isolated from pepper (Capsicum annuum L.).</title>
        <authorList>
            <person name="Jeong J.-J."/>
            <person name="Park H."/>
            <person name="Mannaa M."/>
            <person name="Sang M.K."/>
            <person name="Choi I.-G."/>
            <person name="Kim K.D."/>
        </authorList>
    </citation>
    <scope>NUCLEOTIDE SEQUENCE [LARGE SCALE GENOMIC DNA]</scope>
    <source>
        <strain evidence="2">KJ1R5</strain>
    </source>
</reference>
<organism evidence="1 2">
    <name type="scientific">Chryseobacterium kwangjuense</name>
    <dbReference type="NCBI Taxonomy" id="267125"/>
    <lineage>
        <taxon>Bacteria</taxon>
        <taxon>Pseudomonadati</taxon>
        <taxon>Bacteroidota</taxon>
        <taxon>Flavobacteriia</taxon>
        <taxon>Flavobacteriales</taxon>
        <taxon>Weeksellaceae</taxon>
        <taxon>Chryseobacterium group</taxon>
        <taxon>Chryseobacterium</taxon>
    </lineage>
</organism>
<evidence type="ECO:0000313" key="2">
    <source>
        <dbReference type="Proteomes" id="UP000070513"/>
    </source>
</evidence>
<protein>
    <submittedName>
        <fullName evidence="1">Uncharacterized protein</fullName>
    </submittedName>
</protein>
<evidence type="ECO:0000313" key="1">
    <source>
        <dbReference type="EMBL" id="KXH82851.1"/>
    </source>
</evidence>
<proteinExistence type="predicted"/>
<sequence>MTMKTKKDQLARIMNTQAQLLNLKIMELQMSSVLSAAEENDSRYVAAKNLRLPNDDSQVTVSIYFGGEGQAGTSTLKIMRTTQSSKSISVSTDNILIGTCNELIGYVLRIESMIQDTSRETNKTILTVKIRQGGAIIYHDTHSSEVEHEGGVSSYTHHITFY</sequence>
<name>A0A135WD99_9FLAO</name>
<comment type="caution">
    <text evidence="1">The sequence shown here is derived from an EMBL/GenBank/DDBJ whole genome shotgun (WGS) entry which is preliminary data.</text>
</comment>
<dbReference type="Proteomes" id="UP000070513">
    <property type="component" value="Unassembled WGS sequence"/>
</dbReference>
<reference evidence="1 2" key="2">
    <citation type="journal article" date="2016" name="Genome Announc.">
        <title>Draft Genome Sequence of a Biocontrol Rhizobacterium, Chryseobacterium kwangjuense Strain KJ1R5, Isolated from Pepper (Capsicum annuum).</title>
        <authorList>
            <person name="Jeong J.J."/>
            <person name="Park H."/>
            <person name="Park B.H."/>
            <person name="Mannaa M."/>
            <person name="Sang M.K."/>
            <person name="Choi I.G."/>
            <person name="Kim K.D."/>
        </authorList>
    </citation>
    <scope>NUCLEOTIDE SEQUENCE [LARGE SCALE GENOMIC DNA]</scope>
    <source>
        <strain evidence="1 2">KJ1R5</strain>
    </source>
</reference>
<gene>
    <name evidence="1" type="ORF">AU378_10420</name>
</gene>
<dbReference type="AlphaFoldDB" id="A0A135WD99"/>
<accession>A0A135WD99</accession>